<evidence type="ECO:0000313" key="8">
    <source>
        <dbReference type="EMBL" id="MBI1682299.1"/>
    </source>
</evidence>
<evidence type="ECO:0000256" key="5">
    <source>
        <dbReference type="PROSITE-ProRule" id="PRU01240"/>
    </source>
</evidence>
<proteinExistence type="inferred from homology"/>
<dbReference type="InterPro" id="IPR000209">
    <property type="entry name" value="Peptidase_S8/S53_dom"/>
</dbReference>
<dbReference type="EMBL" id="JADWOX010000001">
    <property type="protein sequence ID" value="MBI1682299.1"/>
    <property type="molecule type" value="Genomic_DNA"/>
</dbReference>
<dbReference type="Pfam" id="PF00082">
    <property type="entry name" value="Peptidase_S8"/>
    <property type="match status" value="1"/>
</dbReference>
<evidence type="ECO:0000259" key="7">
    <source>
        <dbReference type="Pfam" id="PF00082"/>
    </source>
</evidence>
<dbReference type="PROSITE" id="PS00138">
    <property type="entry name" value="SUBTILASE_SER"/>
    <property type="match status" value="1"/>
</dbReference>
<dbReference type="InterPro" id="IPR036852">
    <property type="entry name" value="Peptidase_S8/S53_dom_sf"/>
</dbReference>
<feature type="active site" description="Charge relay system" evidence="5">
    <location>
        <position position="215"/>
    </location>
</feature>
<feature type="compositionally biased region" description="Pro residues" evidence="6">
    <location>
        <begin position="552"/>
        <end position="562"/>
    </location>
</feature>
<keyword evidence="3 5" id="KW-0378">Hydrolase</keyword>
<dbReference type="InterPro" id="IPR023828">
    <property type="entry name" value="Peptidase_S8_Ser-AS"/>
</dbReference>
<dbReference type="InterPro" id="IPR050131">
    <property type="entry name" value="Peptidase_S8_subtilisin-like"/>
</dbReference>
<feature type="active site" description="Charge relay system" evidence="5">
    <location>
        <position position="171"/>
    </location>
</feature>
<dbReference type="Proteomes" id="UP000639859">
    <property type="component" value="Unassembled WGS sequence"/>
</dbReference>
<dbReference type="PANTHER" id="PTHR43806:SF11">
    <property type="entry name" value="CEREVISIN-RELATED"/>
    <property type="match status" value="1"/>
</dbReference>
<dbReference type="InterPro" id="IPR015500">
    <property type="entry name" value="Peptidase_S8_subtilisin-rel"/>
</dbReference>
<comment type="caution">
    <text evidence="8">The sequence shown here is derived from an EMBL/GenBank/DDBJ whole genome shotgun (WGS) entry which is preliminary data.</text>
</comment>
<feature type="compositionally biased region" description="Basic and acidic residues" evidence="6">
    <location>
        <begin position="697"/>
        <end position="720"/>
    </location>
</feature>
<sequence>MATDRSPAVLIKAQPLKAQSLRLAGGLGAAPVRLKAEPLFENIEPQSSGDLGVTGEAGAGAEWQKLTLEQGDDRSLWDLCHALASQGGTGLGAAGDAGVAFAEPDLEQQWTYPAPPPQFGAAAPACRPQPTPQRRNFPHIDGDNLWFRNGAHSGFGETHQTGAGARIAHIDTGYDPTHQALPKHLRLDLQRNFVDRGHPGDASDRSEGLFVQDGHGMGTIGILASAQYGGAPGAEVVPIRIADRVVLFRSSTFAKALDYVYGLRGDPRTRIDVITMSMGGLASQAWAEAVNRLYEAGVFIVTAAGNNENGFPTRNVVYPARFNRVVAACGVMADGSAYADLGPGRMAGNYGPDSKMVAALSACTPNLPWAVGGCEGLVDWSGQGTSCATPQVAAAAALWIAENRAKVDAYPEGWMRVEAVRKALFSSARPGARSTFGAGLLRADKALGIKPAAANTLRKSPEDDAAFALIRLAAGLGAAGLPRLSPAEQRMLELEILQLSQSAAIEAIMPDPEDPPETETGRRKLREALADQPNASRRLKSFLRADRTVQPPAKPAAPPPPSASRGDMDQLHLEHAKAPTVREPPARRLRVYAFDPSFSASQDTAAINVARLEVPWDANLKPGPVGEYLEVIDIDPVSDAAYAPVDLNHPHLLSQDGLSPTPADPRFHQQMVYAVAMKTIGHFERALGRTAQWASRRLSEGDKPTETVGDDPGKPAKRRDREEYVQRLRIYPHAFRGANAYYSPDRKALLFGYFPAAGGDWRDTPAGQMTFSCLSHDIVAHETSHALLDGLHPRYRESTHPDAMALHEAFSDIVALFQHFTLPEALEHQIARSRGDLAGGGPLVQLAVEFGRANSREGQFQKALREAVDNLSQEKLTQLQGVAPELPMEAHDRGAMLVASVFDAFLTLYAARQEELVVLATGGSGVLSEGRLPQPLVKALARAASKLAGQLLTICIRALDYCPPVDATFGDYLRAIITADRDVAPNDVRGYRLALIGGFAKRGIFPQNVPHLSPGSLVWEAPPPVITTAAKLLPRLDLGWNLRNKRRQSWELSRQNARELHAWLSGRRWDGGAWVALPADEQATDLELKAFGLYREPGPRTIDYVENGETFHEEVEIGKIEVHSVRPARRTGPDGVTVSDIVVEITQKWTDSGGITRRGGCTVLFDLESYQARYLIRKRVANLAQAWAETAAAPPPRSPGKARSAYFGVMGAREPFAMLHDCC</sequence>
<evidence type="ECO:0000256" key="3">
    <source>
        <dbReference type="ARBA" id="ARBA00022801"/>
    </source>
</evidence>
<keyword evidence="2 5" id="KW-0645">Protease</keyword>
<protein>
    <submittedName>
        <fullName evidence="8">S8 family serine peptidase</fullName>
    </submittedName>
</protein>
<accession>A0ABS0SS35</accession>
<dbReference type="PANTHER" id="PTHR43806">
    <property type="entry name" value="PEPTIDASE S8"/>
    <property type="match status" value="1"/>
</dbReference>
<evidence type="ECO:0000256" key="4">
    <source>
        <dbReference type="ARBA" id="ARBA00022825"/>
    </source>
</evidence>
<evidence type="ECO:0000256" key="1">
    <source>
        <dbReference type="ARBA" id="ARBA00011073"/>
    </source>
</evidence>
<dbReference type="SUPFAM" id="SSF52743">
    <property type="entry name" value="Subtilisin-like"/>
    <property type="match status" value="1"/>
</dbReference>
<name>A0ABS0SS35_9CAUL</name>
<gene>
    <name evidence="8" type="ORF">I4Q42_01305</name>
</gene>
<evidence type="ECO:0000313" key="9">
    <source>
        <dbReference type="Proteomes" id="UP000639859"/>
    </source>
</evidence>
<comment type="similarity">
    <text evidence="1 5">Belongs to the peptidase S8 family.</text>
</comment>
<reference evidence="8 9" key="1">
    <citation type="submission" date="2020-11" db="EMBL/GenBank/DDBJ databases">
        <title>genome sequence of strain KACC 18849.</title>
        <authorList>
            <person name="Gao J."/>
            <person name="Zhang X."/>
        </authorList>
    </citation>
    <scope>NUCLEOTIDE SEQUENCE [LARGE SCALE GENOMIC DNA]</scope>
    <source>
        <strain evidence="8 9">KACC 18849</strain>
    </source>
</reference>
<dbReference type="SUPFAM" id="SSF55486">
    <property type="entry name" value="Metalloproteases ('zincins'), catalytic domain"/>
    <property type="match status" value="1"/>
</dbReference>
<evidence type="ECO:0000256" key="2">
    <source>
        <dbReference type="ARBA" id="ARBA00022670"/>
    </source>
</evidence>
<feature type="domain" description="Peptidase S8/S53" evidence="7">
    <location>
        <begin position="162"/>
        <end position="439"/>
    </location>
</feature>
<dbReference type="PRINTS" id="PR00723">
    <property type="entry name" value="SUBTILISIN"/>
</dbReference>
<evidence type="ECO:0000256" key="6">
    <source>
        <dbReference type="SAM" id="MobiDB-lite"/>
    </source>
</evidence>
<dbReference type="CDD" id="cd09598">
    <property type="entry name" value="M4_like"/>
    <property type="match status" value="1"/>
</dbReference>
<feature type="region of interest" description="Disordered" evidence="6">
    <location>
        <begin position="694"/>
        <end position="720"/>
    </location>
</feature>
<dbReference type="Gene3D" id="3.40.50.200">
    <property type="entry name" value="Peptidase S8/S53 domain"/>
    <property type="match status" value="1"/>
</dbReference>
<feature type="region of interest" description="Disordered" evidence="6">
    <location>
        <begin position="543"/>
        <end position="568"/>
    </location>
</feature>
<dbReference type="RefSeq" id="WP_198574257.1">
    <property type="nucleotide sequence ID" value="NZ_JADWOX010000001.1"/>
</dbReference>
<feature type="active site" description="Charge relay system" evidence="5">
    <location>
        <position position="386"/>
    </location>
</feature>
<keyword evidence="9" id="KW-1185">Reference proteome</keyword>
<organism evidence="8 9">
    <name type="scientific">Caulobacter hibisci</name>
    <dbReference type="NCBI Taxonomy" id="2035993"/>
    <lineage>
        <taxon>Bacteria</taxon>
        <taxon>Pseudomonadati</taxon>
        <taxon>Pseudomonadota</taxon>
        <taxon>Alphaproteobacteria</taxon>
        <taxon>Caulobacterales</taxon>
        <taxon>Caulobacteraceae</taxon>
        <taxon>Caulobacter</taxon>
    </lineage>
</organism>
<keyword evidence="4 5" id="KW-0720">Serine protease</keyword>
<dbReference type="PROSITE" id="PS51892">
    <property type="entry name" value="SUBTILASE"/>
    <property type="match status" value="1"/>
</dbReference>
<dbReference type="CDD" id="cd00306">
    <property type="entry name" value="Peptidases_S8_S53"/>
    <property type="match status" value="1"/>
</dbReference>